<keyword evidence="1" id="KW-0812">Transmembrane</keyword>
<evidence type="ECO:0000256" key="1">
    <source>
        <dbReference type="SAM" id="Phobius"/>
    </source>
</evidence>
<feature type="transmembrane region" description="Helical" evidence="1">
    <location>
        <begin position="407"/>
        <end position="428"/>
    </location>
</feature>
<feature type="non-terminal residue" evidence="2">
    <location>
        <position position="459"/>
    </location>
</feature>
<dbReference type="EMBL" id="CACVAQ010000135">
    <property type="protein sequence ID" value="CAA6807515.1"/>
    <property type="molecule type" value="Genomic_DNA"/>
</dbReference>
<feature type="transmembrane region" description="Helical" evidence="1">
    <location>
        <begin position="350"/>
        <end position="370"/>
    </location>
</feature>
<feature type="transmembrane region" description="Helical" evidence="1">
    <location>
        <begin position="318"/>
        <end position="338"/>
    </location>
</feature>
<feature type="transmembrane region" description="Helical" evidence="1">
    <location>
        <begin position="281"/>
        <end position="298"/>
    </location>
</feature>
<dbReference type="Pfam" id="PF05684">
    <property type="entry name" value="DUF819"/>
    <property type="match status" value="1"/>
</dbReference>
<accession>A0A6S6SW42</accession>
<feature type="transmembrane region" description="Helical" evidence="1">
    <location>
        <begin position="6"/>
        <end position="24"/>
    </location>
</feature>
<feature type="transmembrane region" description="Helical" evidence="1">
    <location>
        <begin position="117"/>
        <end position="137"/>
    </location>
</feature>
<proteinExistence type="predicted"/>
<keyword evidence="1" id="KW-1133">Transmembrane helix</keyword>
<dbReference type="InterPro" id="IPR008537">
    <property type="entry name" value="DUF819"/>
</dbReference>
<dbReference type="PANTHER" id="PTHR34289">
    <property type="entry name" value="PROTEIN, PUTATIVE (DUF819)-RELATED"/>
    <property type="match status" value="1"/>
</dbReference>
<protein>
    <submittedName>
        <fullName evidence="2">DUF819 domain-containing protein</fullName>
    </submittedName>
</protein>
<organism evidence="2">
    <name type="scientific">uncultured Aureispira sp</name>
    <dbReference type="NCBI Taxonomy" id="1331704"/>
    <lineage>
        <taxon>Bacteria</taxon>
        <taxon>Pseudomonadati</taxon>
        <taxon>Bacteroidota</taxon>
        <taxon>Saprospiria</taxon>
        <taxon>Saprospirales</taxon>
        <taxon>Saprospiraceae</taxon>
        <taxon>Aureispira</taxon>
        <taxon>environmental samples</taxon>
    </lineage>
</organism>
<feature type="transmembrane region" description="Helical" evidence="1">
    <location>
        <begin position="434"/>
        <end position="458"/>
    </location>
</feature>
<dbReference type="PANTHER" id="PTHR34289:SF8">
    <property type="entry name" value="DUF819 DOMAIN-CONTAINING PROTEIN"/>
    <property type="match status" value="1"/>
</dbReference>
<dbReference type="AlphaFoldDB" id="A0A6S6SW42"/>
<feature type="transmembrane region" description="Helical" evidence="1">
    <location>
        <begin position="149"/>
        <end position="175"/>
    </location>
</feature>
<name>A0A6S6SW42_9BACT</name>
<feature type="transmembrane region" description="Helical" evidence="1">
    <location>
        <begin position="376"/>
        <end position="400"/>
    </location>
</feature>
<feature type="transmembrane region" description="Helical" evidence="1">
    <location>
        <begin position="217"/>
        <end position="240"/>
    </location>
</feature>
<keyword evidence="1" id="KW-0472">Membrane</keyword>
<gene>
    <name evidence="2" type="ORF">HELGO_WM35010</name>
</gene>
<sequence>MEPFFTNDAVVFGLLMLLLAGIFHTSSSDASGWKKFYTIVPSLLLCYFLPALLNYPLGLIAPEFFKGDALIAFLGERGVDLNGVNLHALSFEGIKEFLEKAGVESSEYKPFIQKSQLYFVASRYLLPASLILLCLSIDFKGVRKLGPKALIMFFAASIGIILGGPIALLVTSYIFPDLVSVTPDQLWRGLSTIAGSWIGGGANQAAMKEIFEVSDNLFATMIIVDVVVANIWMGFLLYGANISDKIDAKLGADASAIEELKQSVSDYRSSVEQMPTTTSNFLLAGLAFGGVGLAHWGADVIVPFMQQYSVALEKVRLNSLMSGFFWLIVISTTVGLLLSFTKARKLEGVGASRIGSVFIYILVATIGMKMNLGEVWANIGLFAIGITWMLVHVTILLITAKLIKAPFFFVAVGSQANIGGAASAPIVASAFSPSLAPVGVLMAVLGYALGTYGAIICAI</sequence>
<feature type="transmembrane region" description="Helical" evidence="1">
    <location>
        <begin position="36"/>
        <end position="57"/>
    </location>
</feature>
<evidence type="ECO:0000313" key="2">
    <source>
        <dbReference type="EMBL" id="CAA6807515.1"/>
    </source>
</evidence>
<reference evidence="2" key="1">
    <citation type="submission" date="2020-01" db="EMBL/GenBank/DDBJ databases">
        <authorList>
            <person name="Meier V. D."/>
            <person name="Meier V D."/>
        </authorList>
    </citation>
    <scope>NUCLEOTIDE SEQUENCE</scope>
    <source>
        <strain evidence="2">HLG_WM_MAG_10</strain>
    </source>
</reference>